<feature type="transmembrane region" description="Helical" evidence="1">
    <location>
        <begin position="213"/>
        <end position="233"/>
    </location>
</feature>
<evidence type="ECO:0000256" key="2">
    <source>
        <dbReference type="SAM" id="SignalP"/>
    </source>
</evidence>
<sequence>MISFDRNRTATLAAATALCVAATGPADALSIRMLDSAGQVDVADNGVGDTDPTVGAIDFDSSAPGSPALSEWGLTSAQVSGCASGCPTPDLALSLEGNSLADDGTLTFMATQTGLTLGSDEWLGQHSLGGFAADEVTVQAFWDPSNAAYGMAEEIGDAFAFSASGAAFDSFSQDYFEDIDGSSPFSMTTVVTFNHAEGDTQSFVTSKAEVSAVPLPAALPMLGAGLVGMGVVARKRRRDAA</sequence>
<feature type="signal peptide" evidence="2">
    <location>
        <begin position="1"/>
        <end position="28"/>
    </location>
</feature>
<keyword evidence="1" id="KW-0812">Transmembrane</keyword>
<protein>
    <submittedName>
        <fullName evidence="3">VPLPA-CTERM protein sorting domain-containing protein</fullName>
    </submittedName>
</protein>
<dbReference type="RefSeq" id="WP_092683438.1">
    <property type="nucleotide sequence ID" value="NZ_FNMZ01000006.1"/>
</dbReference>
<dbReference type="Proteomes" id="UP000199118">
    <property type="component" value="Unassembled WGS sequence"/>
</dbReference>
<organism evidence="3 4">
    <name type="scientific">Albimonas donghaensis</name>
    <dbReference type="NCBI Taxonomy" id="356660"/>
    <lineage>
        <taxon>Bacteria</taxon>
        <taxon>Pseudomonadati</taxon>
        <taxon>Pseudomonadota</taxon>
        <taxon>Alphaproteobacteria</taxon>
        <taxon>Rhodobacterales</taxon>
        <taxon>Paracoccaceae</taxon>
        <taxon>Albimonas</taxon>
    </lineage>
</organism>
<evidence type="ECO:0000313" key="4">
    <source>
        <dbReference type="Proteomes" id="UP000199118"/>
    </source>
</evidence>
<reference evidence="3 4" key="1">
    <citation type="submission" date="2016-10" db="EMBL/GenBank/DDBJ databases">
        <authorList>
            <person name="de Groot N.N."/>
        </authorList>
    </citation>
    <scope>NUCLEOTIDE SEQUENCE [LARGE SCALE GENOMIC DNA]</scope>
    <source>
        <strain evidence="3 4">DSM 17890</strain>
    </source>
</reference>
<gene>
    <name evidence="3" type="ORF">SAMN05444336_10615</name>
</gene>
<evidence type="ECO:0000313" key="3">
    <source>
        <dbReference type="EMBL" id="SDX50645.1"/>
    </source>
</evidence>
<keyword evidence="1" id="KW-0472">Membrane</keyword>
<dbReference type="AlphaFoldDB" id="A0A1H3C9A1"/>
<name>A0A1H3C9A1_9RHOB</name>
<evidence type="ECO:0000256" key="1">
    <source>
        <dbReference type="SAM" id="Phobius"/>
    </source>
</evidence>
<keyword evidence="4" id="KW-1185">Reference proteome</keyword>
<dbReference type="EMBL" id="FNMZ01000006">
    <property type="protein sequence ID" value="SDX50645.1"/>
    <property type="molecule type" value="Genomic_DNA"/>
</dbReference>
<proteinExistence type="predicted"/>
<dbReference type="NCBIfam" id="TIGR03370">
    <property type="entry name" value="VPLPA-CTERM"/>
    <property type="match status" value="1"/>
</dbReference>
<keyword evidence="2" id="KW-0732">Signal</keyword>
<accession>A0A1H3C9A1</accession>
<feature type="chain" id="PRO_5011586966" evidence="2">
    <location>
        <begin position="29"/>
        <end position="241"/>
    </location>
</feature>
<keyword evidence="1" id="KW-1133">Transmembrane helix</keyword>
<dbReference type="InterPro" id="IPR022472">
    <property type="entry name" value="VPLPA-CTERM"/>
</dbReference>